<name>A0AAD4WB45_PRUDU</name>
<sequence length="108" mass="12628">MLKISFQNLKAEENKIDEVVCEVRTCLFNLYNEYRGADGLVSQPMNEGEDENVGNDLEGYDDVQTKMFHQLVQQRKEEQLVEISNEVDKYLTDPFESPFTKGFKLLNW</sequence>
<reference evidence="1 2" key="1">
    <citation type="journal article" date="2022" name="G3 (Bethesda)">
        <title>Whole-genome sequence and methylome profiling of the almond [Prunus dulcis (Mill.) D.A. Webb] cultivar 'Nonpareil'.</title>
        <authorList>
            <person name="D'Amico-Willman K.M."/>
            <person name="Ouma W.Z."/>
            <person name="Meulia T."/>
            <person name="Sideli G.M."/>
            <person name="Gradziel T.M."/>
            <person name="Fresnedo-Ramirez J."/>
        </authorList>
    </citation>
    <scope>NUCLEOTIDE SEQUENCE [LARGE SCALE GENOMIC DNA]</scope>
    <source>
        <strain evidence="1">Clone GOH B32 T37-40</strain>
    </source>
</reference>
<dbReference type="EMBL" id="JAJFAZ020000003">
    <property type="protein sequence ID" value="KAI5338926.1"/>
    <property type="molecule type" value="Genomic_DNA"/>
</dbReference>
<keyword evidence="2" id="KW-1185">Reference proteome</keyword>
<protein>
    <submittedName>
        <fullName evidence="1">Uncharacterized protein</fullName>
    </submittedName>
</protein>
<dbReference type="AlphaFoldDB" id="A0AAD4WB45"/>
<proteinExistence type="predicted"/>
<evidence type="ECO:0000313" key="1">
    <source>
        <dbReference type="EMBL" id="KAI5338926.1"/>
    </source>
</evidence>
<dbReference type="Proteomes" id="UP001054821">
    <property type="component" value="Chromosome 3"/>
</dbReference>
<accession>A0AAD4WB45</accession>
<gene>
    <name evidence="1" type="ORF">L3X38_018198</name>
</gene>
<evidence type="ECO:0000313" key="2">
    <source>
        <dbReference type="Proteomes" id="UP001054821"/>
    </source>
</evidence>
<comment type="caution">
    <text evidence="1">The sequence shown here is derived from an EMBL/GenBank/DDBJ whole genome shotgun (WGS) entry which is preliminary data.</text>
</comment>
<organism evidence="1 2">
    <name type="scientific">Prunus dulcis</name>
    <name type="common">Almond</name>
    <name type="synonym">Amygdalus dulcis</name>
    <dbReference type="NCBI Taxonomy" id="3755"/>
    <lineage>
        <taxon>Eukaryota</taxon>
        <taxon>Viridiplantae</taxon>
        <taxon>Streptophyta</taxon>
        <taxon>Embryophyta</taxon>
        <taxon>Tracheophyta</taxon>
        <taxon>Spermatophyta</taxon>
        <taxon>Magnoliopsida</taxon>
        <taxon>eudicotyledons</taxon>
        <taxon>Gunneridae</taxon>
        <taxon>Pentapetalae</taxon>
        <taxon>rosids</taxon>
        <taxon>fabids</taxon>
        <taxon>Rosales</taxon>
        <taxon>Rosaceae</taxon>
        <taxon>Amygdaloideae</taxon>
        <taxon>Amygdaleae</taxon>
        <taxon>Prunus</taxon>
    </lineage>
</organism>